<evidence type="ECO:0000313" key="3">
    <source>
        <dbReference type="EMBL" id="CAI2717057.1"/>
    </source>
</evidence>
<organism evidence="3 4">
    <name type="scientific">Nitrospina watsonii</name>
    <dbReference type="NCBI Taxonomy" id="1323948"/>
    <lineage>
        <taxon>Bacteria</taxon>
        <taxon>Pseudomonadati</taxon>
        <taxon>Nitrospinota/Tectimicrobiota group</taxon>
        <taxon>Nitrospinota</taxon>
        <taxon>Nitrospinia</taxon>
        <taxon>Nitrospinales</taxon>
        <taxon>Nitrospinaceae</taxon>
        <taxon>Nitrospina</taxon>
    </lineage>
</organism>
<keyword evidence="2" id="KW-1133">Transmembrane helix</keyword>
<accession>A0ABM9HA88</accession>
<name>A0ABM9HA88_9BACT</name>
<dbReference type="RefSeq" id="WP_282010027.1">
    <property type="nucleotide sequence ID" value="NZ_OX336137.1"/>
</dbReference>
<feature type="compositionally biased region" description="Polar residues" evidence="1">
    <location>
        <begin position="1"/>
        <end position="14"/>
    </location>
</feature>
<keyword evidence="2" id="KW-0812">Transmembrane</keyword>
<dbReference type="Proteomes" id="UP001157733">
    <property type="component" value="Chromosome"/>
</dbReference>
<evidence type="ECO:0000256" key="1">
    <source>
        <dbReference type="SAM" id="MobiDB-lite"/>
    </source>
</evidence>
<protein>
    <submittedName>
        <fullName evidence="3">Uncharacterized protein</fullName>
    </submittedName>
</protein>
<evidence type="ECO:0000256" key="2">
    <source>
        <dbReference type="SAM" id="Phobius"/>
    </source>
</evidence>
<sequence>MADITHNTQSQTGSPRPPQKKKFFRYLTYKEPRWFHIFIHTGFFFAIAIALIVIGVALWMNPELAH</sequence>
<proteinExistence type="predicted"/>
<gene>
    <name evidence="3" type="ORF">NSPWAT_0198</name>
</gene>
<reference evidence="3 4" key="1">
    <citation type="submission" date="2022-09" db="EMBL/GenBank/DDBJ databases">
        <authorList>
            <person name="Kop L."/>
        </authorList>
    </citation>
    <scope>NUCLEOTIDE SEQUENCE [LARGE SCALE GENOMIC DNA]</scope>
    <source>
        <strain evidence="3 4">347</strain>
    </source>
</reference>
<keyword evidence="2" id="KW-0472">Membrane</keyword>
<feature type="transmembrane region" description="Helical" evidence="2">
    <location>
        <begin position="34"/>
        <end position="60"/>
    </location>
</feature>
<keyword evidence="4" id="KW-1185">Reference proteome</keyword>
<evidence type="ECO:0000313" key="4">
    <source>
        <dbReference type="Proteomes" id="UP001157733"/>
    </source>
</evidence>
<feature type="region of interest" description="Disordered" evidence="1">
    <location>
        <begin position="1"/>
        <end position="20"/>
    </location>
</feature>
<dbReference type="EMBL" id="OX336137">
    <property type="protein sequence ID" value="CAI2717057.1"/>
    <property type="molecule type" value="Genomic_DNA"/>
</dbReference>